<name>A0A1J1IBG5_9DIPT</name>
<gene>
    <name evidence="1" type="ORF">CLUMA_CG010962</name>
</gene>
<protein>
    <submittedName>
        <fullName evidence="1">CLUMA_CG010962, isoform A</fullName>
    </submittedName>
</protein>
<keyword evidence="2" id="KW-1185">Reference proteome</keyword>
<dbReference type="EMBL" id="CVRI01000047">
    <property type="protein sequence ID" value="CRK97576.1"/>
    <property type="molecule type" value="Genomic_DNA"/>
</dbReference>
<reference evidence="1 2" key="1">
    <citation type="submission" date="2015-04" db="EMBL/GenBank/DDBJ databases">
        <authorList>
            <person name="Syromyatnikov M.Y."/>
            <person name="Popov V.N."/>
        </authorList>
    </citation>
    <scope>NUCLEOTIDE SEQUENCE [LARGE SCALE GENOMIC DNA]</scope>
</reference>
<dbReference type="Proteomes" id="UP000183832">
    <property type="component" value="Unassembled WGS sequence"/>
</dbReference>
<evidence type="ECO:0000313" key="2">
    <source>
        <dbReference type="Proteomes" id="UP000183832"/>
    </source>
</evidence>
<proteinExistence type="predicted"/>
<accession>A0A1J1IBG5</accession>
<organism evidence="1 2">
    <name type="scientific">Clunio marinus</name>
    <dbReference type="NCBI Taxonomy" id="568069"/>
    <lineage>
        <taxon>Eukaryota</taxon>
        <taxon>Metazoa</taxon>
        <taxon>Ecdysozoa</taxon>
        <taxon>Arthropoda</taxon>
        <taxon>Hexapoda</taxon>
        <taxon>Insecta</taxon>
        <taxon>Pterygota</taxon>
        <taxon>Neoptera</taxon>
        <taxon>Endopterygota</taxon>
        <taxon>Diptera</taxon>
        <taxon>Nematocera</taxon>
        <taxon>Chironomoidea</taxon>
        <taxon>Chironomidae</taxon>
        <taxon>Clunio</taxon>
    </lineage>
</organism>
<evidence type="ECO:0000313" key="1">
    <source>
        <dbReference type="EMBL" id="CRK97576.1"/>
    </source>
</evidence>
<dbReference type="AlphaFoldDB" id="A0A1J1IBG5"/>
<sequence>MKSFVTLSELSSLTFCLSFNEVFSLLYFDSLFFNFLRSSLF</sequence>